<protein>
    <submittedName>
        <fullName evidence="1">Uncharacterized protein</fullName>
    </submittedName>
</protein>
<evidence type="ECO:0000313" key="2">
    <source>
        <dbReference type="Proteomes" id="UP000186817"/>
    </source>
</evidence>
<sequence length="126" mass="13995">MREFLSELLEQDRPLEVHMLPRDRAMEEQAAEVLLQVLNARISKAWAGHQGMGDKWGAKGLPDSPDKSEGRLLDYTVEAGFGCGAAALAVLVPVQEAVVFIGVSDYELEALNNNAEFFDRYVRLEC</sequence>
<reference evidence="1 2" key="1">
    <citation type="submission" date="2016-02" db="EMBL/GenBank/DDBJ databases">
        <title>Genome analysis of coral dinoflagellate symbionts highlights evolutionary adaptations to a symbiotic lifestyle.</title>
        <authorList>
            <person name="Aranda M."/>
            <person name="Li Y."/>
            <person name="Liew Y.J."/>
            <person name="Baumgarten S."/>
            <person name="Simakov O."/>
            <person name="Wilson M."/>
            <person name="Piel J."/>
            <person name="Ashoor H."/>
            <person name="Bougouffa S."/>
            <person name="Bajic V.B."/>
            <person name="Ryu T."/>
            <person name="Ravasi T."/>
            <person name="Bayer T."/>
            <person name="Micklem G."/>
            <person name="Kim H."/>
            <person name="Bhak J."/>
            <person name="Lajeunesse T.C."/>
            <person name="Voolstra C.R."/>
        </authorList>
    </citation>
    <scope>NUCLEOTIDE SEQUENCE [LARGE SCALE GENOMIC DNA]</scope>
    <source>
        <strain evidence="1 2">CCMP2467</strain>
    </source>
</reference>
<gene>
    <name evidence="1" type="ORF">AK812_SmicGene36452</name>
</gene>
<comment type="caution">
    <text evidence="1">The sequence shown here is derived from an EMBL/GenBank/DDBJ whole genome shotgun (WGS) entry which is preliminary data.</text>
</comment>
<name>A0A1Q9CIW0_SYMMI</name>
<keyword evidence="2" id="KW-1185">Reference proteome</keyword>
<dbReference type="AlphaFoldDB" id="A0A1Q9CIW0"/>
<evidence type="ECO:0000313" key="1">
    <source>
        <dbReference type="EMBL" id="OLP82862.1"/>
    </source>
</evidence>
<organism evidence="1 2">
    <name type="scientific">Symbiodinium microadriaticum</name>
    <name type="common">Dinoflagellate</name>
    <name type="synonym">Zooxanthella microadriatica</name>
    <dbReference type="NCBI Taxonomy" id="2951"/>
    <lineage>
        <taxon>Eukaryota</taxon>
        <taxon>Sar</taxon>
        <taxon>Alveolata</taxon>
        <taxon>Dinophyceae</taxon>
        <taxon>Suessiales</taxon>
        <taxon>Symbiodiniaceae</taxon>
        <taxon>Symbiodinium</taxon>
    </lineage>
</organism>
<proteinExistence type="predicted"/>
<accession>A0A1Q9CIW0</accession>
<dbReference type="Proteomes" id="UP000186817">
    <property type="component" value="Unassembled WGS sequence"/>
</dbReference>
<dbReference type="EMBL" id="LSRX01001160">
    <property type="protein sequence ID" value="OLP82862.1"/>
    <property type="molecule type" value="Genomic_DNA"/>
</dbReference>
<dbReference type="OrthoDB" id="410669at2759"/>